<dbReference type="EMBL" id="CM008050">
    <property type="protein sequence ID" value="PVH37931.1"/>
    <property type="molecule type" value="Genomic_DNA"/>
</dbReference>
<organism evidence="10">
    <name type="scientific">Panicum hallii</name>
    <dbReference type="NCBI Taxonomy" id="206008"/>
    <lineage>
        <taxon>Eukaryota</taxon>
        <taxon>Viridiplantae</taxon>
        <taxon>Streptophyta</taxon>
        <taxon>Embryophyta</taxon>
        <taxon>Tracheophyta</taxon>
        <taxon>Spermatophyta</taxon>
        <taxon>Magnoliopsida</taxon>
        <taxon>Liliopsida</taxon>
        <taxon>Poales</taxon>
        <taxon>Poaceae</taxon>
        <taxon>PACMAD clade</taxon>
        <taxon>Panicoideae</taxon>
        <taxon>Panicodae</taxon>
        <taxon>Paniceae</taxon>
        <taxon>Panicinae</taxon>
        <taxon>Panicum</taxon>
        <taxon>Panicum sect. Panicum</taxon>
    </lineage>
</organism>
<dbReference type="AlphaFoldDB" id="A0A2T8IJT9"/>
<dbReference type="Gene3D" id="2.60.40.2310">
    <property type="match status" value="1"/>
</dbReference>
<dbReference type="PROSITE" id="PS00138">
    <property type="entry name" value="SUBTILASE_SER"/>
    <property type="match status" value="1"/>
</dbReference>
<feature type="domain" description="Subtilisin-like protease fibronectin type-III" evidence="9">
    <location>
        <begin position="399"/>
        <end position="492"/>
    </location>
</feature>
<sequence length="505" mass="54724">MTRYTTEWTCCRCRSSWRRTRLAPCKPSRKGSPSCTPPATLGPHHRWSRTQLLGSSPSRQARLIGLFQPRSRWETSNTSWDNLCTTKGRTCQGVPSGFLQMEACTIYRSVAEFLLLNFCEYCNHLDFSSWSARLFFRALHEVRCTADALNGTDVRGKIVLCVAFPVSPLALFPLALKNVLDGGGSGIIFAQYSMNVLDATADCKGIPCVLVDFDTANQIGNYMGDASSPVAKIEPARTVTGAEALAPTVAAFSSRGPSINYPEVIKPDIAAPGVSILSAKEDEYALGSGTSMATPHVAGIVALLKALHPNWSPAALRSAIMTTASVTDGRGMPILAQGLPRKITDPFDYGGGGGYINPNKAAEPGLVYDIDPSGYNKFIGCTFKKFISCNKTMLPGYHLNLPSIAIPDLRHPITVLRTVTNIGEVDAVYHAEIQSPPGVNVDVEPSVLSFNAASKVMTFQVKLSPLWRLQGDYTFGSLTWQNGQNTVRIPIAARIIIHDFFADVA</sequence>
<evidence type="ECO:0000256" key="7">
    <source>
        <dbReference type="SAM" id="MobiDB-lite"/>
    </source>
</evidence>
<evidence type="ECO:0000256" key="5">
    <source>
        <dbReference type="ARBA" id="ARBA00022825"/>
    </source>
</evidence>
<feature type="domain" description="Peptidase S8/S53" evidence="8">
    <location>
        <begin position="238"/>
        <end position="327"/>
    </location>
</feature>
<keyword evidence="5" id="KW-0720">Serine protease</keyword>
<proteinExistence type="inferred from homology"/>
<dbReference type="Gene3D" id="3.40.50.200">
    <property type="entry name" value="Peptidase S8/S53 domain"/>
    <property type="match status" value="1"/>
</dbReference>
<evidence type="ECO:0000256" key="1">
    <source>
        <dbReference type="ARBA" id="ARBA00011073"/>
    </source>
</evidence>
<dbReference type="Pfam" id="PF17766">
    <property type="entry name" value="fn3_6"/>
    <property type="match status" value="1"/>
</dbReference>
<protein>
    <recommendedName>
        <fullName evidence="11">Subtilisin-like protease fibronectin type-III domain-containing protein</fullName>
    </recommendedName>
</protein>
<dbReference type="SUPFAM" id="SSF52743">
    <property type="entry name" value="Subtilisin-like"/>
    <property type="match status" value="1"/>
</dbReference>
<evidence type="ECO:0000256" key="4">
    <source>
        <dbReference type="ARBA" id="ARBA00022801"/>
    </source>
</evidence>
<dbReference type="PANTHER" id="PTHR10795">
    <property type="entry name" value="PROPROTEIN CONVERTASE SUBTILISIN/KEXIN"/>
    <property type="match status" value="1"/>
</dbReference>
<accession>A0A2T8IJT9</accession>
<reference evidence="10" key="1">
    <citation type="submission" date="2018-04" db="EMBL/GenBank/DDBJ databases">
        <title>WGS assembly of Panicum hallii.</title>
        <authorList>
            <person name="Lovell J."/>
            <person name="Jenkins J."/>
            <person name="Lowry D."/>
            <person name="Mamidi S."/>
            <person name="Sreedasyam A."/>
            <person name="Weng X."/>
            <person name="Barry K."/>
            <person name="Bonette J."/>
            <person name="Campitelli B."/>
            <person name="Daum C."/>
            <person name="Gordon S."/>
            <person name="Gould B."/>
            <person name="Lipzen A."/>
            <person name="Macqueen A."/>
            <person name="Palacio-Mejia J."/>
            <person name="Plott C."/>
            <person name="Shakirov E."/>
            <person name="Shu S."/>
            <person name="Yoshinaga Y."/>
            <person name="Zane M."/>
            <person name="Rokhsar D."/>
            <person name="Grimwood J."/>
            <person name="Schmutz J."/>
            <person name="Juenger T."/>
        </authorList>
    </citation>
    <scope>NUCLEOTIDE SEQUENCE [LARGE SCALE GENOMIC DNA]</scope>
    <source>
        <strain evidence="10">FIL2</strain>
    </source>
</reference>
<feature type="region of interest" description="Disordered" evidence="7">
    <location>
        <begin position="24"/>
        <end position="43"/>
    </location>
</feature>
<dbReference type="GO" id="GO:0006508">
    <property type="term" value="P:proteolysis"/>
    <property type="evidence" value="ECO:0007669"/>
    <property type="project" value="UniProtKB-KW"/>
</dbReference>
<keyword evidence="2" id="KW-0645">Protease</keyword>
<dbReference type="Gene3D" id="3.50.30.30">
    <property type="match status" value="1"/>
</dbReference>
<dbReference type="Proteomes" id="UP000243499">
    <property type="component" value="Chromosome 5"/>
</dbReference>
<dbReference type="InterPro" id="IPR036852">
    <property type="entry name" value="Peptidase_S8/S53_dom_sf"/>
</dbReference>
<dbReference type="PROSITE" id="PS51892">
    <property type="entry name" value="SUBTILASE"/>
    <property type="match status" value="1"/>
</dbReference>
<evidence type="ECO:0008006" key="11">
    <source>
        <dbReference type="Google" id="ProtNLM"/>
    </source>
</evidence>
<dbReference type="InterPro" id="IPR023828">
    <property type="entry name" value="Peptidase_S8_Ser-AS"/>
</dbReference>
<evidence type="ECO:0000256" key="3">
    <source>
        <dbReference type="ARBA" id="ARBA00022729"/>
    </source>
</evidence>
<evidence type="ECO:0000256" key="2">
    <source>
        <dbReference type="ARBA" id="ARBA00022670"/>
    </source>
</evidence>
<comment type="caution">
    <text evidence="6">Lacks conserved residue(s) required for the propagation of feature annotation.</text>
</comment>
<evidence type="ECO:0000259" key="9">
    <source>
        <dbReference type="Pfam" id="PF17766"/>
    </source>
</evidence>
<comment type="similarity">
    <text evidence="1 6">Belongs to the peptidase S8 family.</text>
</comment>
<dbReference type="GO" id="GO:0004252">
    <property type="term" value="F:serine-type endopeptidase activity"/>
    <property type="evidence" value="ECO:0007669"/>
    <property type="project" value="InterPro"/>
</dbReference>
<keyword evidence="3" id="KW-0732">Signal</keyword>
<gene>
    <name evidence="10" type="ORF">PAHAL_5G126500</name>
</gene>
<evidence type="ECO:0000313" key="10">
    <source>
        <dbReference type="EMBL" id="PVH37931.1"/>
    </source>
</evidence>
<dbReference type="InterPro" id="IPR045051">
    <property type="entry name" value="SBT"/>
</dbReference>
<name>A0A2T8IJT9_9POAL</name>
<dbReference type="InterPro" id="IPR000209">
    <property type="entry name" value="Peptidase_S8/S53_dom"/>
</dbReference>
<dbReference type="CDD" id="cd02120">
    <property type="entry name" value="PA_subtilisin_like"/>
    <property type="match status" value="1"/>
</dbReference>
<dbReference type="FunFam" id="2.60.40.2310:FF:000001">
    <property type="entry name" value="Subtilisin-like protease SBT1.5"/>
    <property type="match status" value="1"/>
</dbReference>
<dbReference type="Gramene" id="PVH37931">
    <property type="protein sequence ID" value="PVH37931"/>
    <property type="gene ID" value="PAHAL_5G126500"/>
</dbReference>
<dbReference type="Pfam" id="PF00082">
    <property type="entry name" value="Peptidase_S8"/>
    <property type="match status" value="1"/>
</dbReference>
<evidence type="ECO:0000259" key="8">
    <source>
        <dbReference type="Pfam" id="PF00082"/>
    </source>
</evidence>
<keyword evidence="4" id="KW-0378">Hydrolase</keyword>
<evidence type="ECO:0000256" key="6">
    <source>
        <dbReference type="PROSITE-ProRule" id="PRU01240"/>
    </source>
</evidence>
<dbReference type="InterPro" id="IPR041469">
    <property type="entry name" value="Subtilisin-like_FN3"/>
</dbReference>